<feature type="domain" description="Telomere length regulation protein conserved" evidence="5">
    <location>
        <begin position="604"/>
        <end position="709"/>
    </location>
</feature>
<evidence type="ECO:0000313" key="8">
    <source>
        <dbReference type="Proteomes" id="UP000789508"/>
    </source>
</evidence>
<organism evidence="7 8">
    <name type="scientific">Ambispora leptoticha</name>
    <dbReference type="NCBI Taxonomy" id="144679"/>
    <lineage>
        <taxon>Eukaryota</taxon>
        <taxon>Fungi</taxon>
        <taxon>Fungi incertae sedis</taxon>
        <taxon>Mucoromycota</taxon>
        <taxon>Glomeromycotina</taxon>
        <taxon>Glomeromycetes</taxon>
        <taxon>Archaeosporales</taxon>
        <taxon>Ambisporaceae</taxon>
        <taxon>Ambispora</taxon>
    </lineage>
</organism>
<evidence type="ECO:0000256" key="4">
    <source>
        <dbReference type="SAM" id="MobiDB-lite"/>
    </source>
</evidence>
<name>A0A9N8VJP4_9GLOM</name>
<dbReference type="GO" id="GO:0051083">
    <property type="term" value="P:'de novo' cotranslational protein folding"/>
    <property type="evidence" value="ECO:0007669"/>
    <property type="project" value="TreeGrafter"/>
</dbReference>
<dbReference type="Proteomes" id="UP000789508">
    <property type="component" value="Unassembled WGS sequence"/>
</dbReference>
<dbReference type="InterPro" id="IPR057348">
    <property type="entry name" value="TELO2_ARM"/>
</dbReference>
<protein>
    <submittedName>
        <fullName evidence="7">2948_t:CDS:1</fullName>
    </submittedName>
</protein>
<evidence type="ECO:0000313" key="7">
    <source>
        <dbReference type="EMBL" id="CAG8457903.1"/>
    </source>
</evidence>
<dbReference type="Pfam" id="PF25320">
    <property type="entry name" value="TELO2_ARM"/>
    <property type="match status" value="1"/>
</dbReference>
<keyword evidence="3" id="KW-0963">Cytoplasm</keyword>
<dbReference type="PANTHER" id="PTHR15830:SF10">
    <property type="entry name" value="TELOMERE LENGTH REGULATION PROTEIN TEL2 HOMOLOG"/>
    <property type="match status" value="1"/>
</dbReference>
<evidence type="ECO:0000259" key="6">
    <source>
        <dbReference type="Pfam" id="PF25320"/>
    </source>
</evidence>
<dbReference type="InterPro" id="IPR019337">
    <property type="entry name" value="Telomere_length_regulation_dom"/>
</dbReference>
<feature type="region of interest" description="Disordered" evidence="4">
    <location>
        <begin position="572"/>
        <end position="597"/>
    </location>
</feature>
<feature type="compositionally biased region" description="Acidic residues" evidence="4">
    <location>
        <begin position="572"/>
        <end position="592"/>
    </location>
</feature>
<evidence type="ECO:0000259" key="5">
    <source>
        <dbReference type="Pfam" id="PF10193"/>
    </source>
</evidence>
<dbReference type="GO" id="GO:0042162">
    <property type="term" value="F:telomeric DNA binding"/>
    <property type="evidence" value="ECO:0007669"/>
    <property type="project" value="TreeGrafter"/>
</dbReference>
<comment type="caution">
    <text evidence="7">The sequence shown here is derived from an EMBL/GenBank/DDBJ whole genome shotgun (WGS) entry which is preliminary data.</text>
</comment>
<dbReference type="PANTHER" id="PTHR15830">
    <property type="entry name" value="TELOMERE LENGTH REGULATION PROTEIN TEL2 FAMILY MEMBER"/>
    <property type="match status" value="1"/>
</dbReference>
<feature type="domain" description="TELO2 ARM repeat" evidence="6">
    <location>
        <begin position="346"/>
        <end position="498"/>
    </location>
</feature>
<dbReference type="AlphaFoldDB" id="A0A9N8VJP4"/>
<reference evidence="7" key="1">
    <citation type="submission" date="2021-06" db="EMBL/GenBank/DDBJ databases">
        <authorList>
            <person name="Kallberg Y."/>
            <person name="Tangrot J."/>
            <person name="Rosling A."/>
        </authorList>
    </citation>
    <scope>NUCLEOTIDE SEQUENCE</scope>
    <source>
        <strain evidence="7">FL130A</strain>
    </source>
</reference>
<accession>A0A9N8VJP4</accession>
<dbReference type="Gene3D" id="1.25.40.720">
    <property type="entry name" value="Telomere length regulation protein 2, C-terminal domain"/>
    <property type="match status" value="2"/>
</dbReference>
<dbReference type="GO" id="GO:0005829">
    <property type="term" value="C:cytosol"/>
    <property type="evidence" value="ECO:0007669"/>
    <property type="project" value="TreeGrafter"/>
</dbReference>
<dbReference type="EMBL" id="CAJVPS010000148">
    <property type="protein sequence ID" value="CAG8457903.1"/>
    <property type="molecule type" value="Genomic_DNA"/>
</dbReference>
<evidence type="ECO:0000256" key="1">
    <source>
        <dbReference type="ARBA" id="ARBA00004496"/>
    </source>
</evidence>
<comment type="similarity">
    <text evidence="2">Belongs to the TEL2 family.</text>
</comment>
<sequence>METEFQKLREHFQLLRKELSSNSQEVVLNSIKEPLLFLEEGENGCEGWRGPPISSKLQQYFIDKLYFKHLEFLLQVPTFWSEKSHVLGAPKRKLLTEYFVPSGKKDLLKKLRAWLALQVLVSHLSISKKEEKDDDYIPRLNITLELLLLLLKDYSIRDFYEAIFSNLKSNYRIEEKQEEWRDFVVLCCSIPQRWANLRVLEQDSKNKIKNLDEETMRDVNYFTRLGSEIELVIWYRSNADEAKGMFKEEMETLSFALGEVITKICRIGHSKILMQSIYFTFYNRLYNHTTPSYWQIWSRMLHNFSPDTLESFVSAFLAHAELSSLKSIPSMPIDDNSRYQIQKVAWLLKMLIGEDVSDSIKYMINSKYFIGGKIFSVGILRVFCCFWSWGKPTEKGYSVKLDVKDDLAQLLLSLISMWSDPTFIKHASSGSQIYLTSAIIIILGYLEKETLVKAAIPNEVVPGVGRWLKSPFPQARKLGMITAEIISQLTDEPDKSLKFEMEEDDTSNDLRDLVNCKDGIVKFTAYEEIPLADELIKKDEGNEFKMESNKLDQENLEQVHSIKEDHIIDEVADSDDEEDEFEPYPMEEESDKDENLNRKKIKPPVYIKELVSYLKTADDPDKIDIALQVAPKLIRQKIDEHTVELTTKLVYLQDSYKLERFDENQNAALLALVYGSPKLAVSVLIEQFFQKPISLAQRFLILASIAKGAKELAGIKDEQEVSAEKKVLALDSSNNNMKISPVNDLRVTKERRFSKRMIVEMTRANSLEINRFNEFAADTFFMPLIAGWWNWTRDSDHGNILHQTVLVQRFITTLGVIVQCSKNTFAHKQIVHEFWDFLLSMRFLDDPGIILSLLYGINVIVNAIYGRELVELFSKELVETEEWISGLMNNRITDNKVMEMAAQTLYRVKNIVIEYQRMLIGNLLPIT</sequence>
<comment type="subcellular location">
    <subcellularLocation>
        <location evidence="1">Cytoplasm</location>
    </subcellularLocation>
</comment>
<gene>
    <name evidence="7" type="ORF">ALEPTO_LOCUS1379</name>
</gene>
<keyword evidence="8" id="KW-1185">Reference proteome</keyword>
<dbReference type="InterPro" id="IPR051970">
    <property type="entry name" value="TEL2_Regulation"/>
</dbReference>
<evidence type="ECO:0000256" key="2">
    <source>
        <dbReference type="ARBA" id="ARBA00006133"/>
    </source>
</evidence>
<dbReference type="OrthoDB" id="10258062at2759"/>
<dbReference type="InterPro" id="IPR038528">
    <property type="entry name" value="TEL2_C_sf"/>
</dbReference>
<evidence type="ECO:0000256" key="3">
    <source>
        <dbReference type="ARBA" id="ARBA00022490"/>
    </source>
</evidence>
<dbReference type="Pfam" id="PF10193">
    <property type="entry name" value="Telomere_reg-2"/>
    <property type="match status" value="1"/>
</dbReference>
<dbReference type="GO" id="GO:0051879">
    <property type="term" value="F:Hsp90 protein binding"/>
    <property type="evidence" value="ECO:0007669"/>
    <property type="project" value="TreeGrafter"/>
</dbReference>
<proteinExistence type="inferred from homology"/>